<feature type="transmembrane region" description="Helical" evidence="8">
    <location>
        <begin position="210"/>
        <end position="228"/>
    </location>
</feature>
<dbReference type="InterPro" id="IPR002898">
    <property type="entry name" value="MotA_ExbB_proton_chnl"/>
</dbReference>
<dbReference type="Proteomes" id="UP000186309">
    <property type="component" value="Chromosome"/>
</dbReference>
<dbReference type="PANTHER" id="PTHR30625:SF11">
    <property type="entry name" value="MOTA_TOLQ_EXBB PROTON CHANNEL DOMAIN-CONTAINING PROTEIN"/>
    <property type="match status" value="1"/>
</dbReference>
<organism evidence="11 12">
    <name type="scientific">Paludisphaera borealis</name>
    <dbReference type="NCBI Taxonomy" id="1387353"/>
    <lineage>
        <taxon>Bacteria</taxon>
        <taxon>Pseudomonadati</taxon>
        <taxon>Planctomycetota</taxon>
        <taxon>Planctomycetia</taxon>
        <taxon>Isosphaerales</taxon>
        <taxon>Isosphaeraceae</taxon>
        <taxon>Paludisphaera</taxon>
    </lineage>
</organism>
<dbReference type="AlphaFoldDB" id="A0A1U7CXF5"/>
<feature type="signal peptide" evidence="9">
    <location>
        <begin position="1"/>
        <end position="33"/>
    </location>
</feature>
<keyword evidence="5 8" id="KW-0472">Membrane</keyword>
<protein>
    <recommendedName>
        <fullName evidence="10">MotA/TolQ/ExbB proton channel domain-containing protein</fullName>
    </recommendedName>
</protein>
<evidence type="ECO:0000256" key="6">
    <source>
        <dbReference type="RuleBase" id="RU004057"/>
    </source>
</evidence>
<dbReference type="GO" id="GO:0017038">
    <property type="term" value="P:protein import"/>
    <property type="evidence" value="ECO:0007669"/>
    <property type="project" value="TreeGrafter"/>
</dbReference>
<comment type="similarity">
    <text evidence="6">Belongs to the exbB/tolQ family.</text>
</comment>
<keyword evidence="12" id="KW-1185">Reference proteome</keyword>
<evidence type="ECO:0000256" key="8">
    <source>
        <dbReference type="SAM" id="Phobius"/>
    </source>
</evidence>
<dbReference type="EMBL" id="CP019082">
    <property type="protein sequence ID" value="APW63624.1"/>
    <property type="molecule type" value="Genomic_DNA"/>
</dbReference>
<evidence type="ECO:0000256" key="3">
    <source>
        <dbReference type="ARBA" id="ARBA00022692"/>
    </source>
</evidence>
<comment type="subcellular location">
    <subcellularLocation>
        <location evidence="1">Cell membrane</location>
        <topology evidence="1">Multi-pass membrane protein</topology>
    </subcellularLocation>
    <subcellularLocation>
        <location evidence="6">Membrane</location>
        <topology evidence="6">Multi-pass membrane protein</topology>
    </subcellularLocation>
</comment>
<dbReference type="InterPro" id="IPR050790">
    <property type="entry name" value="ExbB/TolQ_transport"/>
</dbReference>
<dbReference type="GO" id="GO:0005886">
    <property type="term" value="C:plasma membrane"/>
    <property type="evidence" value="ECO:0007669"/>
    <property type="project" value="UniProtKB-SubCell"/>
</dbReference>
<evidence type="ECO:0000256" key="2">
    <source>
        <dbReference type="ARBA" id="ARBA00022475"/>
    </source>
</evidence>
<reference evidence="12" key="1">
    <citation type="submission" date="2016-12" db="EMBL/GenBank/DDBJ databases">
        <title>Comparative genomics of four Isosphaeraceae planctomycetes: a common pool of plasmids and glycoside hydrolase genes.</title>
        <authorList>
            <person name="Ivanova A."/>
        </authorList>
    </citation>
    <scope>NUCLEOTIDE SEQUENCE [LARGE SCALE GENOMIC DNA]</scope>
    <source>
        <strain evidence="12">PX4</strain>
    </source>
</reference>
<evidence type="ECO:0000313" key="12">
    <source>
        <dbReference type="Proteomes" id="UP000186309"/>
    </source>
</evidence>
<keyword evidence="9" id="KW-0732">Signal</keyword>
<name>A0A1U7CXF5_9BACT</name>
<dbReference type="Pfam" id="PF01618">
    <property type="entry name" value="MotA_ExbB"/>
    <property type="match status" value="1"/>
</dbReference>
<dbReference type="KEGG" id="pbor:BSF38_05198"/>
<feature type="domain" description="MotA/TolQ/ExbB proton channel" evidence="10">
    <location>
        <begin position="131"/>
        <end position="238"/>
    </location>
</feature>
<keyword evidence="3 8" id="KW-0812">Transmembrane</keyword>
<evidence type="ECO:0000256" key="4">
    <source>
        <dbReference type="ARBA" id="ARBA00022989"/>
    </source>
</evidence>
<evidence type="ECO:0000256" key="9">
    <source>
        <dbReference type="SAM" id="SignalP"/>
    </source>
</evidence>
<evidence type="ECO:0000259" key="10">
    <source>
        <dbReference type="Pfam" id="PF01618"/>
    </source>
</evidence>
<accession>A0A1U7CXF5</accession>
<evidence type="ECO:0000256" key="7">
    <source>
        <dbReference type="SAM" id="MobiDB-lite"/>
    </source>
</evidence>
<dbReference type="PANTHER" id="PTHR30625">
    <property type="entry name" value="PROTEIN TOLQ"/>
    <property type="match status" value="1"/>
</dbReference>
<feature type="transmembrane region" description="Helical" evidence="8">
    <location>
        <begin position="69"/>
        <end position="86"/>
    </location>
</feature>
<keyword evidence="2" id="KW-1003">Cell membrane</keyword>
<evidence type="ECO:0000313" key="11">
    <source>
        <dbReference type="EMBL" id="APW63624.1"/>
    </source>
</evidence>
<dbReference type="STRING" id="1387353.BSF38_05198"/>
<sequence>MKPKQRTGPWTCRTLTSGLLCIGLLAFAPTARAEDAAEDGKSIVIQRRIARVVSEVLIWYEQTPAGERIAWGGLAACIPLGLCVVAERSFRLRRRSVVPNDFTARFLDRLHEGKLDGGKALDYCEMNPSPAARVALAAVRRWGRPAIELERAVALAHRWESERLRSNVGTLRRITILAPLLGLLGTLLTFDRIMTEAGASPLSWPALAEALRPSILGVGIATAALVAYDLMMVRIERLGGALDRLGAETVDAVAMTTPVSAPTFPSTPHVRIGAGPSESRRVPNSGS</sequence>
<keyword evidence="6" id="KW-0653">Protein transport</keyword>
<gene>
    <name evidence="11" type="ORF">BSF38_05198</name>
</gene>
<keyword evidence="6" id="KW-0813">Transport</keyword>
<feature type="chain" id="PRO_5012211305" description="MotA/TolQ/ExbB proton channel domain-containing protein" evidence="9">
    <location>
        <begin position="34"/>
        <end position="287"/>
    </location>
</feature>
<keyword evidence="4 8" id="KW-1133">Transmembrane helix</keyword>
<feature type="transmembrane region" description="Helical" evidence="8">
    <location>
        <begin position="171"/>
        <end position="190"/>
    </location>
</feature>
<proteinExistence type="inferred from homology"/>
<evidence type="ECO:0000256" key="5">
    <source>
        <dbReference type="ARBA" id="ARBA00023136"/>
    </source>
</evidence>
<feature type="region of interest" description="Disordered" evidence="7">
    <location>
        <begin position="264"/>
        <end position="287"/>
    </location>
</feature>
<evidence type="ECO:0000256" key="1">
    <source>
        <dbReference type="ARBA" id="ARBA00004651"/>
    </source>
</evidence>